<evidence type="ECO:0000313" key="3">
    <source>
        <dbReference type="Proteomes" id="UP000186601"/>
    </source>
</evidence>
<keyword evidence="3" id="KW-1185">Reference proteome</keyword>
<gene>
    <name evidence="2" type="ORF">PHLCEN_2v10621</name>
</gene>
<comment type="caution">
    <text evidence="2">The sequence shown here is derived from an EMBL/GenBank/DDBJ whole genome shotgun (WGS) entry which is preliminary data.</text>
</comment>
<feature type="compositionally biased region" description="Polar residues" evidence="1">
    <location>
        <begin position="183"/>
        <end position="203"/>
    </location>
</feature>
<dbReference type="OrthoDB" id="10257471at2759"/>
<dbReference type="GO" id="GO:0031146">
    <property type="term" value="P:SCF-dependent proteasomal ubiquitin-dependent protein catabolic process"/>
    <property type="evidence" value="ECO:0007669"/>
    <property type="project" value="TreeGrafter"/>
</dbReference>
<dbReference type="Pfam" id="PF13516">
    <property type="entry name" value="LRR_6"/>
    <property type="match status" value="1"/>
</dbReference>
<dbReference type="AlphaFoldDB" id="A0A2R6NN42"/>
<dbReference type="InterPro" id="IPR001611">
    <property type="entry name" value="Leu-rich_rpt"/>
</dbReference>
<dbReference type="SMART" id="SM00367">
    <property type="entry name" value="LRR_CC"/>
    <property type="match status" value="5"/>
</dbReference>
<name>A0A2R6NN42_9APHY</name>
<proteinExistence type="predicted"/>
<reference evidence="2 3" key="1">
    <citation type="submission" date="2018-02" db="EMBL/GenBank/DDBJ databases">
        <title>Genome sequence of the basidiomycete white-rot fungus Phlebia centrifuga.</title>
        <authorList>
            <person name="Granchi Z."/>
            <person name="Peng M."/>
            <person name="de Vries R.P."/>
            <person name="Hilden K."/>
            <person name="Makela M.R."/>
            <person name="Grigoriev I."/>
            <person name="Riley R."/>
        </authorList>
    </citation>
    <scope>NUCLEOTIDE SEQUENCE [LARGE SCALE GENOMIC DNA]</scope>
    <source>
        <strain evidence="2 3">FBCC195</strain>
    </source>
</reference>
<dbReference type="InterPro" id="IPR006553">
    <property type="entry name" value="Leu-rich_rpt_Cys-con_subtyp"/>
</dbReference>
<evidence type="ECO:0000313" key="2">
    <source>
        <dbReference type="EMBL" id="PSR73702.1"/>
    </source>
</evidence>
<feature type="region of interest" description="Disordered" evidence="1">
    <location>
        <begin position="162"/>
        <end position="203"/>
    </location>
</feature>
<evidence type="ECO:0008006" key="4">
    <source>
        <dbReference type="Google" id="ProtNLM"/>
    </source>
</evidence>
<dbReference type="EMBL" id="MLYV02001069">
    <property type="protein sequence ID" value="PSR73702.1"/>
    <property type="molecule type" value="Genomic_DNA"/>
</dbReference>
<dbReference type="GO" id="GO:0019005">
    <property type="term" value="C:SCF ubiquitin ligase complex"/>
    <property type="evidence" value="ECO:0007669"/>
    <property type="project" value="TreeGrafter"/>
</dbReference>
<dbReference type="SUPFAM" id="SSF52047">
    <property type="entry name" value="RNI-like"/>
    <property type="match status" value="1"/>
</dbReference>
<protein>
    <recommendedName>
        <fullName evidence="4">RNI-like protein</fullName>
    </recommendedName>
</protein>
<accession>A0A2R6NN42</accession>
<dbReference type="STRING" id="98765.A0A2R6NN42"/>
<dbReference type="InterPro" id="IPR032675">
    <property type="entry name" value="LRR_dom_sf"/>
</dbReference>
<sequence length="247" mass="26938">MHFHDTLPLTEEACELAESLELERTVDLDDRLALTVPYCPHLRAVYLTGVRDLTDRTVNLLARSTDNLTILDISGCRNVTDVGILELVAQATHLQIVRLNSIVGLTDPAISAIARSLPHLAELELCGLPMITAGSVRDIWTFSRKLKKLVLARCSHITNKGFPEPSSLNSSPTRRSGARASTAVATPQASHRNSEATRVTTSVSKGRIAYSGSRISSLFRASWTKKSSVDKKRKGEISSSHQGPMIV</sequence>
<organism evidence="2 3">
    <name type="scientific">Hermanssonia centrifuga</name>
    <dbReference type="NCBI Taxonomy" id="98765"/>
    <lineage>
        <taxon>Eukaryota</taxon>
        <taxon>Fungi</taxon>
        <taxon>Dikarya</taxon>
        <taxon>Basidiomycota</taxon>
        <taxon>Agaricomycotina</taxon>
        <taxon>Agaricomycetes</taxon>
        <taxon>Polyporales</taxon>
        <taxon>Meruliaceae</taxon>
        <taxon>Hermanssonia</taxon>
    </lineage>
</organism>
<dbReference type="PANTHER" id="PTHR13318">
    <property type="entry name" value="PARTNER OF PAIRED, ISOFORM B-RELATED"/>
    <property type="match status" value="1"/>
</dbReference>
<dbReference type="Gene3D" id="3.80.10.10">
    <property type="entry name" value="Ribonuclease Inhibitor"/>
    <property type="match status" value="1"/>
</dbReference>
<evidence type="ECO:0000256" key="1">
    <source>
        <dbReference type="SAM" id="MobiDB-lite"/>
    </source>
</evidence>
<dbReference type="Proteomes" id="UP000186601">
    <property type="component" value="Unassembled WGS sequence"/>
</dbReference>